<feature type="binding site" evidence="13">
    <location>
        <position position="103"/>
    </location>
    <ligand>
        <name>NADPH</name>
        <dbReference type="ChEBI" id="CHEBI:57783"/>
    </ligand>
</feature>
<keyword evidence="8 14" id="KW-0560">Oxidoreductase</keyword>
<dbReference type="PANTHER" id="PTHR43331:SF1">
    <property type="entry name" value="HOMOSERINE DEHYDROGENASE"/>
    <property type="match status" value="1"/>
</dbReference>
<keyword evidence="9" id="KW-0915">Sodium</keyword>
<gene>
    <name evidence="18" type="ORF">N781_04180</name>
</gene>
<dbReference type="UniPathway" id="UPA00051">
    <property type="reaction ID" value="UER00465"/>
</dbReference>
<evidence type="ECO:0000256" key="14">
    <source>
        <dbReference type="RuleBase" id="RU000579"/>
    </source>
</evidence>
<keyword evidence="13 14" id="KW-0521">NADP</keyword>
<dbReference type="STRING" id="1385510.GCA_000425205_02542"/>
<evidence type="ECO:0000256" key="4">
    <source>
        <dbReference type="ARBA" id="ARBA00013213"/>
    </source>
</evidence>
<dbReference type="FunFam" id="3.30.360.10:FF:000005">
    <property type="entry name" value="Homoserine dehydrogenase"/>
    <property type="match status" value="1"/>
</dbReference>
<keyword evidence="6 14" id="KW-0028">Amino-acid biosynthesis</keyword>
<comment type="caution">
    <text evidence="18">The sequence shown here is derived from an EMBL/GenBank/DDBJ whole genome shotgun (WGS) entry which is preliminary data.</text>
</comment>
<dbReference type="GO" id="GO:0004412">
    <property type="term" value="F:homoserine dehydrogenase activity"/>
    <property type="evidence" value="ECO:0007669"/>
    <property type="project" value="UniProtKB-EC"/>
</dbReference>
<dbReference type="PROSITE" id="PS01042">
    <property type="entry name" value="HOMOSER_DHGENASE"/>
    <property type="match status" value="1"/>
</dbReference>
<dbReference type="InterPro" id="IPR036291">
    <property type="entry name" value="NAD(P)-bd_dom_sf"/>
</dbReference>
<evidence type="ECO:0000313" key="19">
    <source>
        <dbReference type="Proteomes" id="UP000030528"/>
    </source>
</evidence>
<evidence type="ECO:0000256" key="3">
    <source>
        <dbReference type="ARBA" id="ARBA00006753"/>
    </source>
</evidence>
<organism evidence="18 19">
    <name type="scientific">Pontibacillus halophilus JSM 076056 = DSM 19796</name>
    <dbReference type="NCBI Taxonomy" id="1385510"/>
    <lineage>
        <taxon>Bacteria</taxon>
        <taxon>Bacillati</taxon>
        <taxon>Bacillota</taxon>
        <taxon>Bacilli</taxon>
        <taxon>Bacillales</taxon>
        <taxon>Bacillaceae</taxon>
        <taxon>Pontibacillus</taxon>
    </lineage>
</organism>
<dbReference type="PANTHER" id="PTHR43331">
    <property type="entry name" value="HOMOSERINE DEHYDROGENASE"/>
    <property type="match status" value="1"/>
</dbReference>
<evidence type="ECO:0000256" key="10">
    <source>
        <dbReference type="ARBA" id="ARBA00023167"/>
    </source>
</evidence>
<accession>A0A0A5I625</accession>
<keyword evidence="19" id="KW-1185">Reference proteome</keyword>
<comment type="catalytic activity">
    <reaction evidence="11">
        <text>L-homoserine + NADP(+) = L-aspartate 4-semialdehyde + NADPH + H(+)</text>
        <dbReference type="Rhea" id="RHEA:15761"/>
        <dbReference type="ChEBI" id="CHEBI:15378"/>
        <dbReference type="ChEBI" id="CHEBI:57476"/>
        <dbReference type="ChEBI" id="CHEBI:57783"/>
        <dbReference type="ChEBI" id="CHEBI:58349"/>
        <dbReference type="ChEBI" id="CHEBI:537519"/>
        <dbReference type="EC" id="1.1.1.3"/>
    </reaction>
    <physiologicalReaction direction="right-to-left" evidence="11">
        <dbReference type="Rhea" id="RHEA:15763"/>
    </physiologicalReaction>
</comment>
<dbReference type="InterPro" id="IPR001342">
    <property type="entry name" value="HDH_cat"/>
</dbReference>
<sequence length="336" mass="36599">MATIKIALLGFGTVGRGVYEVIQSHQNTLYEQTDSHIEVSAVLVQHPNQQRELPEHILVTDSIEDILKTDIHIVIEAIVGENPAYPYLKQAIEKGCHVITANKAMFANHGDELNQLATEHGVKVGYEATTAGGIPIIRTLQQLRVNQVQRIEGILNGTSNYILSKMADEQLEFDDALAQAKELGYAEADPANDIEGLDAFYKLMILSDTAFSSQPDWSDVMINGIKGITLDHIKETISSGKVIKHVATIQNEDGALRASVQPMLLSPDHPLASIKGVDNAITIDTDLLGKVTLQGPGAGRYPTASALLEDLVSVVKEEVQTSVPYRLQKHLQIVKG</sequence>
<dbReference type="PIRSF" id="PIRSF036497">
    <property type="entry name" value="HDH_short"/>
    <property type="match status" value="1"/>
</dbReference>
<evidence type="ECO:0000256" key="13">
    <source>
        <dbReference type="PIRSR" id="PIRSR036497-2"/>
    </source>
</evidence>
<dbReference type="Gene3D" id="3.30.360.10">
    <property type="entry name" value="Dihydrodipicolinate Reductase, domain 2"/>
    <property type="match status" value="1"/>
</dbReference>
<evidence type="ECO:0000256" key="15">
    <source>
        <dbReference type="RuleBase" id="RU004171"/>
    </source>
</evidence>
<evidence type="ECO:0000256" key="12">
    <source>
        <dbReference type="PIRSR" id="PIRSR036497-1"/>
    </source>
</evidence>
<dbReference type="NCBIfam" id="NF004976">
    <property type="entry name" value="PRK06349.1"/>
    <property type="match status" value="1"/>
</dbReference>
<dbReference type="InterPro" id="IPR022697">
    <property type="entry name" value="HDH_short"/>
</dbReference>
<dbReference type="UniPathway" id="UPA00050">
    <property type="reaction ID" value="UER00063"/>
</dbReference>
<dbReference type="RefSeq" id="WP_051239919.1">
    <property type="nucleotide sequence ID" value="NZ_AULI01000010.1"/>
</dbReference>
<dbReference type="Gene3D" id="3.40.50.720">
    <property type="entry name" value="NAD(P)-binding Rossmann-like Domain"/>
    <property type="match status" value="1"/>
</dbReference>
<dbReference type="Pfam" id="PF00742">
    <property type="entry name" value="Homoserine_dh"/>
    <property type="match status" value="1"/>
</dbReference>
<evidence type="ECO:0000256" key="6">
    <source>
        <dbReference type="ARBA" id="ARBA00022605"/>
    </source>
</evidence>
<comment type="pathway">
    <text evidence="1 14">Amino-acid biosynthesis; L-threonine biosynthesis; L-threonine from L-aspartate: step 3/5.</text>
</comment>
<dbReference type="SUPFAM" id="SSF51735">
    <property type="entry name" value="NAD(P)-binding Rossmann-fold domains"/>
    <property type="match status" value="1"/>
</dbReference>
<dbReference type="EC" id="1.1.1.3" evidence="4 14"/>
<feature type="binding site" evidence="13">
    <location>
        <begin position="10"/>
        <end position="15"/>
    </location>
    <ligand>
        <name>NADP(+)</name>
        <dbReference type="ChEBI" id="CHEBI:58349"/>
    </ligand>
</feature>
<evidence type="ECO:0000313" key="18">
    <source>
        <dbReference type="EMBL" id="KGX91282.1"/>
    </source>
</evidence>
<dbReference type="Pfam" id="PF03447">
    <property type="entry name" value="NAD_binding_3"/>
    <property type="match status" value="1"/>
</dbReference>
<evidence type="ECO:0000256" key="1">
    <source>
        <dbReference type="ARBA" id="ARBA00005056"/>
    </source>
</evidence>
<dbReference type="Proteomes" id="UP000030528">
    <property type="component" value="Unassembled WGS sequence"/>
</dbReference>
<dbReference type="InterPro" id="IPR019811">
    <property type="entry name" value="HDH_CS"/>
</dbReference>
<feature type="domain" description="Aspartate/homoserine dehydrogenase NAD-binding" evidence="17">
    <location>
        <begin position="10"/>
        <end position="127"/>
    </location>
</feature>
<evidence type="ECO:0000259" key="17">
    <source>
        <dbReference type="Pfam" id="PF03447"/>
    </source>
</evidence>
<reference evidence="18 19" key="1">
    <citation type="submission" date="2013-08" db="EMBL/GenBank/DDBJ databases">
        <authorList>
            <person name="Huang J."/>
            <person name="Wang G."/>
        </authorList>
    </citation>
    <scope>NUCLEOTIDE SEQUENCE [LARGE SCALE GENOMIC DNA]</scope>
    <source>
        <strain evidence="18 19">JSM 076056</strain>
    </source>
</reference>
<keyword evidence="7 14" id="KW-0791">Threonine biosynthesis</keyword>
<dbReference type="GO" id="GO:0009086">
    <property type="term" value="P:methionine biosynthetic process"/>
    <property type="evidence" value="ECO:0007669"/>
    <property type="project" value="UniProtKB-KW"/>
</dbReference>
<dbReference type="SUPFAM" id="SSF55347">
    <property type="entry name" value="Glyceraldehyde-3-phosphate dehydrogenase-like, C-terminal domain"/>
    <property type="match status" value="1"/>
</dbReference>
<dbReference type="eggNOG" id="COG0460">
    <property type="taxonomic scope" value="Bacteria"/>
</dbReference>
<evidence type="ECO:0000256" key="9">
    <source>
        <dbReference type="ARBA" id="ARBA00023053"/>
    </source>
</evidence>
<feature type="binding site" evidence="13">
    <location>
        <position position="187"/>
    </location>
    <ligand>
        <name>L-homoserine</name>
        <dbReference type="ChEBI" id="CHEBI:57476"/>
    </ligand>
</feature>
<dbReference type="EMBL" id="AVPE01000010">
    <property type="protein sequence ID" value="KGX91282.1"/>
    <property type="molecule type" value="Genomic_DNA"/>
</dbReference>
<feature type="domain" description="Homoserine dehydrogenase catalytic" evidence="16">
    <location>
        <begin position="135"/>
        <end position="312"/>
    </location>
</feature>
<dbReference type="AlphaFoldDB" id="A0A0A5I625"/>
<evidence type="ECO:0000256" key="2">
    <source>
        <dbReference type="ARBA" id="ARBA00005062"/>
    </source>
</evidence>
<dbReference type="GO" id="GO:0050661">
    <property type="term" value="F:NADP binding"/>
    <property type="evidence" value="ECO:0007669"/>
    <property type="project" value="InterPro"/>
</dbReference>
<keyword evidence="10 14" id="KW-0486">Methionine biosynthesis</keyword>
<evidence type="ECO:0000256" key="7">
    <source>
        <dbReference type="ARBA" id="ARBA00022697"/>
    </source>
</evidence>
<dbReference type="InterPro" id="IPR005106">
    <property type="entry name" value="Asp/hSer_DH_NAD-bd"/>
</dbReference>
<dbReference type="GO" id="GO:0009088">
    <property type="term" value="P:threonine biosynthetic process"/>
    <property type="evidence" value="ECO:0007669"/>
    <property type="project" value="UniProtKB-UniPathway"/>
</dbReference>
<evidence type="ECO:0000256" key="8">
    <source>
        <dbReference type="ARBA" id="ARBA00023002"/>
    </source>
</evidence>
<feature type="active site" description="Proton donor" evidence="12">
    <location>
        <position position="202"/>
    </location>
</feature>
<name>A0A0A5I625_9BACI</name>
<evidence type="ECO:0000259" key="16">
    <source>
        <dbReference type="Pfam" id="PF00742"/>
    </source>
</evidence>
<comment type="pathway">
    <text evidence="2 14">Amino-acid biosynthesis; L-methionine biosynthesis via de novo pathway; L-homoserine from L-aspartate: step 3/3.</text>
</comment>
<proteinExistence type="inferred from homology"/>
<evidence type="ECO:0000256" key="5">
    <source>
        <dbReference type="ARBA" id="ARBA00013376"/>
    </source>
</evidence>
<comment type="similarity">
    <text evidence="3 15">Belongs to the homoserine dehydrogenase family.</text>
</comment>
<protein>
    <recommendedName>
        <fullName evidence="5 14">Homoserine dehydrogenase</fullName>
        <ecNumber evidence="4 14">1.1.1.3</ecNumber>
    </recommendedName>
</protein>
<evidence type="ECO:0000256" key="11">
    <source>
        <dbReference type="ARBA" id="ARBA00048841"/>
    </source>
</evidence>
<dbReference type="OrthoDB" id="9808167at2"/>